<dbReference type="AlphaFoldDB" id="A0A4U0SLM9"/>
<gene>
    <name evidence="2" type="ORF">FCI23_40860</name>
</gene>
<dbReference type="EMBL" id="SUMC01000074">
    <property type="protein sequence ID" value="TKA01215.1"/>
    <property type="molecule type" value="Genomic_DNA"/>
</dbReference>
<protein>
    <submittedName>
        <fullName evidence="2">Uncharacterized protein</fullName>
    </submittedName>
</protein>
<keyword evidence="1" id="KW-0812">Transmembrane</keyword>
<proteinExistence type="predicted"/>
<feature type="transmembrane region" description="Helical" evidence="1">
    <location>
        <begin position="43"/>
        <end position="59"/>
    </location>
</feature>
<reference evidence="2 3" key="1">
    <citation type="submission" date="2019-04" db="EMBL/GenBank/DDBJ databases">
        <title>Streptomyces oryziradicis sp. nov., a novel actinomycete isolated from rhizosphere soil of rice (Oryza sativa L.).</title>
        <authorList>
            <person name="Li C."/>
        </authorList>
    </citation>
    <scope>NUCLEOTIDE SEQUENCE [LARGE SCALE GENOMIC DNA]</scope>
    <source>
        <strain evidence="2 3">NEAU-C40</strain>
    </source>
</reference>
<evidence type="ECO:0000256" key="1">
    <source>
        <dbReference type="SAM" id="Phobius"/>
    </source>
</evidence>
<sequence>MNDTLAGWLQILALIGALALSYRPLGDYMAHILTTPKHLRAEAIVYKLGVLAFSAVSVRRTPRSATARR</sequence>
<name>A0A4U0SLM9_9ACTN</name>
<keyword evidence="1" id="KW-0472">Membrane</keyword>
<dbReference type="Proteomes" id="UP000305778">
    <property type="component" value="Unassembled WGS sequence"/>
</dbReference>
<evidence type="ECO:0000313" key="3">
    <source>
        <dbReference type="Proteomes" id="UP000305778"/>
    </source>
</evidence>
<keyword evidence="1" id="KW-1133">Transmembrane helix</keyword>
<comment type="caution">
    <text evidence="2">The sequence shown here is derived from an EMBL/GenBank/DDBJ whole genome shotgun (WGS) entry which is preliminary data.</text>
</comment>
<dbReference type="OrthoDB" id="7502553at2"/>
<keyword evidence="3" id="KW-1185">Reference proteome</keyword>
<accession>A0A4U0SLM9</accession>
<evidence type="ECO:0000313" key="2">
    <source>
        <dbReference type="EMBL" id="TKA01215.1"/>
    </source>
</evidence>
<organism evidence="2 3">
    <name type="scientific">Actinacidiphila oryziradicis</name>
    <dbReference type="NCBI Taxonomy" id="2571141"/>
    <lineage>
        <taxon>Bacteria</taxon>
        <taxon>Bacillati</taxon>
        <taxon>Actinomycetota</taxon>
        <taxon>Actinomycetes</taxon>
        <taxon>Kitasatosporales</taxon>
        <taxon>Streptomycetaceae</taxon>
        <taxon>Actinacidiphila</taxon>
    </lineage>
</organism>